<dbReference type="AlphaFoldDB" id="A0A0F9CFS6"/>
<gene>
    <name evidence="1" type="ORF">LCGC14_2672020</name>
</gene>
<sequence>SNTRRKRVYYTETGTTVREGMPVCYEFDATANVLGYDKANSVKGSTTAEGNLNEGKFMRVEDPDANNIQYFAGVIAGASYDGLTGARWLDIYIPNGAIVPVRTDLNCLIGQTILAVTTGEQELGVPLETDSRAVAVAEETVDRGTAGLVLARLSLDQFMYQDHAGTPLSVDDADTTTATRINYTNIKFLGSSSYQRVLHMVGNIAGGGAALFGMFKFRTYVSSTPASLVQVLCANLHIQSGGKLIFGSGEYNSAVYATIETESATPDLTNVNICAYQAALYLTESGGAPANAHVIGVPNGTPTQWDGLLRAQSVGAVGGATVSQSTTQDDAADVYIPVKFGNTEYYLRAYVTAQ</sequence>
<proteinExistence type="predicted"/>
<accession>A0A0F9CFS6</accession>
<organism evidence="1">
    <name type="scientific">marine sediment metagenome</name>
    <dbReference type="NCBI Taxonomy" id="412755"/>
    <lineage>
        <taxon>unclassified sequences</taxon>
        <taxon>metagenomes</taxon>
        <taxon>ecological metagenomes</taxon>
    </lineage>
</organism>
<feature type="non-terminal residue" evidence="1">
    <location>
        <position position="1"/>
    </location>
</feature>
<protein>
    <submittedName>
        <fullName evidence="1">Uncharacterized protein</fullName>
    </submittedName>
</protein>
<reference evidence="1" key="1">
    <citation type="journal article" date="2015" name="Nature">
        <title>Complex archaea that bridge the gap between prokaryotes and eukaryotes.</title>
        <authorList>
            <person name="Spang A."/>
            <person name="Saw J.H."/>
            <person name="Jorgensen S.L."/>
            <person name="Zaremba-Niedzwiedzka K."/>
            <person name="Martijn J."/>
            <person name="Lind A.E."/>
            <person name="van Eijk R."/>
            <person name="Schleper C."/>
            <person name="Guy L."/>
            <person name="Ettema T.J."/>
        </authorList>
    </citation>
    <scope>NUCLEOTIDE SEQUENCE</scope>
</reference>
<evidence type="ECO:0000313" key="1">
    <source>
        <dbReference type="EMBL" id="KKK95516.1"/>
    </source>
</evidence>
<comment type="caution">
    <text evidence="1">The sequence shown here is derived from an EMBL/GenBank/DDBJ whole genome shotgun (WGS) entry which is preliminary data.</text>
</comment>
<name>A0A0F9CFS6_9ZZZZ</name>
<dbReference type="EMBL" id="LAZR01046878">
    <property type="protein sequence ID" value="KKK95516.1"/>
    <property type="molecule type" value="Genomic_DNA"/>
</dbReference>